<feature type="compositionally biased region" description="Basic residues" evidence="1">
    <location>
        <begin position="1"/>
        <end position="10"/>
    </location>
</feature>
<dbReference type="AlphaFoldDB" id="A0A1Q9CCM0"/>
<evidence type="ECO:0000313" key="3">
    <source>
        <dbReference type="Proteomes" id="UP000186817"/>
    </source>
</evidence>
<evidence type="ECO:0000256" key="1">
    <source>
        <dbReference type="SAM" id="MobiDB-lite"/>
    </source>
</evidence>
<organism evidence="2 3">
    <name type="scientific">Symbiodinium microadriaticum</name>
    <name type="common">Dinoflagellate</name>
    <name type="synonym">Zooxanthella microadriatica</name>
    <dbReference type="NCBI Taxonomy" id="2951"/>
    <lineage>
        <taxon>Eukaryota</taxon>
        <taxon>Sar</taxon>
        <taxon>Alveolata</taxon>
        <taxon>Dinophyceae</taxon>
        <taxon>Suessiales</taxon>
        <taxon>Symbiodiniaceae</taxon>
        <taxon>Symbiodinium</taxon>
    </lineage>
</organism>
<name>A0A1Q9CCM0_SYMMI</name>
<comment type="caution">
    <text evidence="2">The sequence shown here is derived from an EMBL/GenBank/DDBJ whole genome shotgun (WGS) entry which is preliminary data.</text>
</comment>
<reference evidence="2 3" key="1">
    <citation type="submission" date="2016-02" db="EMBL/GenBank/DDBJ databases">
        <title>Genome analysis of coral dinoflagellate symbionts highlights evolutionary adaptations to a symbiotic lifestyle.</title>
        <authorList>
            <person name="Aranda M."/>
            <person name="Li Y."/>
            <person name="Liew Y.J."/>
            <person name="Baumgarten S."/>
            <person name="Simakov O."/>
            <person name="Wilson M."/>
            <person name="Piel J."/>
            <person name="Ashoor H."/>
            <person name="Bougouffa S."/>
            <person name="Bajic V.B."/>
            <person name="Ryu T."/>
            <person name="Ravasi T."/>
            <person name="Bayer T."/>
            <person name="Micklem G."/>
            <person name="Kim H."/>
            <person name="Bhak J."/>
            <person name="Lajeunesse T.C."/>
            <person name="Voolstra C.R."/>
        </authorList>
    </citation>
    <scope>NUCLEOTIDE SEQUENCE [LARGE SCALE GENOMIC DNA]</scope>
    <source>
        <strain evidence="2 3">CCMP2467</strain>
    </source>
</reference>
<keyword evidence="3" id="KW-1185">Reference proteome</keyword>
<feature type="region of interest" description="Disordered" evidence="1">
    <location>
        <begin position="1"/>
        <end position="29"/>
    </location>
</feature>
<proteinExistence type="predicted"/>
<sequence length="355" mass="40842">MAKHKKRTAPAHRSADSKDLPPGWIRARGPGRIPVQAHSKLGTMALSEEVDDELKGLFEKYGASEEQQSLFFKMQKLTNMPDVFHRHASHEQILWAVLVGSAELPEKPTASDVSFCARKIEERLRNLDEAEKRFKWFSAEWTKPLMQQMIRNWFCGSLVICPELSTSTGSPIQFVREYYGDDIGYPTPEGQTDEWKEFQRSLYVLMARSTCLAYPMATARGIVSFSDMQDFDWAKYDMESKSRNSDVTQLVPNRLTRMIAFHPDDKMIKFYQDMGARARKKWGFEQYATFADAVAGEKDFLPEKLPSFVGGTYEVDVLQCLKYLFRREPEALALMEATYAEMEAAKEIPKPKHMR</sequence>
<evidence type="ECO:0000313" key="2">
    <source>
        <dbReference type="EMBL" id="OLP80577.1"/>
    </source>
</evidence>
<dbReference type="OrthoDB" id="416590at2759"/>
<dbReference type="Proteomes" id="UP000186817">
    <property type="component" value="Unassembled WGS sequence"/>
</dbReference>
<protein>
    <submittedName>
        <fullName evidence="2">Uncharacterized protein</fullName>
    </submittedName>
</protein>
<dbReference type="EMBL" id="LSRX01001367">
    <property type="protein sequence ID" value="OLP80577.1"/>
    <property type="molecule type" value="Genomic_DNA"/>
</dbReference>
<accession>A0A1Q9CCM0</accession>
<gene>
    <name evidence="2" type="ORF">AK812_SmicGene38992</name>
</gene>